<dbReference type="PROSITE" id="PS01153">
    <property type="entry name" value="NOL1_NOP2_SUN"/>
    <property type="match status" value="1"/>
</dbReference>
<dbReference type="Gene3D" id="2.30.130.60">
    <property type="match status" value="1"/>
</dbReference>
<gene>
    <name evidence="10" type="ORF">OCV47_04160</name>
</gene>
<keyword evidence="11" id="KW-1185">Reference proteome</keyword>
<comment type="similarity">
    <text evidence="1 7">Belongs to the class I-like SAM-binding methyltransferase superfamily. RsmB/NOP family.</text>
</comment>
<feature type="domain" description="SAM-dependent MTase RsmB/NOP-type" evidence="9">
    <location>
        <begin position="23"/>
        <end position="315"/>
    </location>
</feature>
<evidence type="ECO:0000256" key="5">
    <source>
        <dbReference type="ARBA" id="ARBA00022691"/>
    </source>
</evidence>
<dbReference type="CDD" id="cd21147">
    <property type="entry name" value="RsmF_methylt_CTD1"/>
    <property type="match status" value="1"/>
</dbReference>
<evidence type="ECO:0000256" key="7">
    <source>
        <dbReference type="PROSITE-ProRule" id="PRU01023"/>
    </source>
</evidence>
<evidence type="ECO:0000256" key="8">
    <source>
        <dbReference type="SAM" id="MobiDB-lite"/>
    </source>
</evidence>
<dbReference type="PANTHER" id="PTHR22807">
    <property type="entry name" value="NOP2 YEAST -RELATED NOL1/NOP2/FMU SUN DOMAIN-CONTAINING"/>
    <property type="match status" value="1"/>
</dbReference>
<dbReference type="PROSITE" id="PS51686">
    <property type="entry name" value="SAM_MT_RSMB_NOP"/>
    <property type="match status" value="1"/>
</dbReference>
<sequence length="515" mass="58317">MVSLPREFEIKMKKLLGAEYEEFLDSYDRPRNFGLRVNVDKISTEEFEKKAPFHLTKIPWTENGYYYEEQDMPARHPFYYAGLYYLQEPSAMTPASRLVSQPGDRVLDLCAAPGGKATELGARLHGKGVLVANDISASRAKALLKNVEVFGIRNSFIVNEVPAKLAENFPEFFDKILVDAPCSGEGMFRKDPAVAKVWEGNKPYECAKQQKEIITRAAQMLAPGGDLLYSTCTFSPEENEQVIQFLLDSREDMEIREIKPFEGFAPGCPDVAYEGWDSEESENRKMGSADLKKCVRIWPHKMAGEGHFLALLHKRVPEETAGEQKNDRVVSNKSETTVDEQKNQVQGGISDIKGIGKPETKALTEFFADVSMEMNWKQVEVRKGQVYLVPEALGARKGLVFLRNGLYLGEIRKDRFEPSQSFAMALKKKEYMAVIDLDYSDMRVEKYLRGETLDVDDIVAKNLQAASEADLPKAVRKRLEKGWQLVCVNGYPLGWGKLVNGTLKNKYHAGWRMKY</sequence>
<comment type="caution">
    <text evidence="7">Lacks conserved residue(s) required for the propagation of feature annotation.</text>
</comment>
<dbReference type="InterPro" id="IPR023267">
    <property type="entry name" value="RCMT"/>
</dbReference>
<feature type="binding site" evidence="7">
    <location>
        <position position="179"/>
    </location>
    <ligand>
        <name>S-adenosyl-L-methionine</name>
        <dbReference type="ChEBI" id="CHEBI:59789"/>
    </ligand>
</feature>
<reference evidence="10 11" key="1">
    <citation type="journal article" date="2021" name="ISME Commun">
        <title>Automated analysis of genomic sequences facilitates high-throughput and comprehensive description of bacteria.</title>
        <authorList>
            <person name="Hitch T.C.A."/>
        </authorList>
    </citation>
    <scope>NUCLEOTIDE SEQUENCE [LARGE SCALE GENOMIC DNA]</scope>
    <source>
        <strain evidence="10 11">Sanger_29</strain>
    </source>
</reference>
<evidence type="ECO:0000256" key="4">
    <source>
        <dbReference type="ARBA" id="ARBA00022679"/>
    </source>
</evidence>
<dbReference type="PRINTS" id="PR02008">
    <property type="entry name" value="RCMTFAMILY"/>
</dbReference>
<proteinExistence type="inferred from homology"/>
<evidence type="ECO:0000313" key="10">
    <source>
        <dbReference type="EMBL" id="MCU6724561.1"/>
    </source>
</evidence>
<dbReference type="InterPro" id="IPR001678">
    <property type="entry name" value="MeTrfase_RsmB-F_NOP2_dom"/>
</dbReference>
<dbReference type="Gene3D" id="3.30.70.1170">
    <property type="entry name" value="Sun protein, domain 3"/>
    <property type="match status" value="1"/>
</dbReference>
<dbReference type="InterPro" id="IPR018314">
    <property type="entry name" value="RsmB/NOL1/NOP2-like_CS"/>
</dbReference>
<dbReference type="PANTHER" id="PTHR22807:SF30">
    <property type="entry name" value="28S RRNA (CYTOSINE(4447)-C(5))-METHYLTRANSFERASE-RELATED"/>
    <property type="match status" value="1"/>
</dbReference>
<dbReference type="InterPro" id="IPR031341">
    <property type="entry name" value="Methyltr_RsmF_N"/>
</dbReference>
<evidence type="ECO:0000256" key="3">
    <source>
        <dbReference type="ARBA" id="ARBA00022603"/>
    </source>
</evidence>
<evidence type="ECO:0000259" key="9">
    <source>
        <dbReference type="PROSITE" id="PS51686"/>
    </source>
</evidence>
<dbReference type="GO" id="GO:0032259">
    <property type="term" value="P:methylation"/>
    <property type="evidence" value="ECO:0007669"/>
    <property type="project" value="UniProtKB-KW"/>
</dbReference>
<keyword evidence="5 7" id="KW-0949">S-adenosyl-L-methionine</keyword>
<evidence type="ECO:0000256" key="6">
    <source>
        <dbReference type="ARBA" id="ARBA00022884"/>
    </source>
</evidence>
<dbReference type="InterPro" id="IPR031340">
    <property type="entry name" value="RsmF_methylt_CI"/>
</dbReference>
<dbReference type="InterPro" id="IPR049560">
    <property type="entry name" value="MeTrfase_RsmB-F_NOP2_cat"/>
</dbReference>
<feature type="binding site" evidence="7">
    <location>
        <position position="134"/>
    </location>
    <ligand>
        <name>S-adenosyl-L-methionine</name>
        <dbReference type="ChEBI" id="CHEBI:59789"/>
    </ligand>
</feature>
<keyword evidence="2" id="KW-0963">Cytoplasm</keyword>
<feature type="region of interest" description="Disordered" evidence="8">
    <location>
        <begin position="320"/>
        <end position="351"/>
    </location>
</feature>
<dbReference type="Pfam" id="PF13636">
    <property type="entry name" value="Methyltranf_PUA"/>
    <property type="match status" value="1"/>
</dbReference>
<keyword evidence="3 7" id="KW-0489">Methyltransferase</keyword>
<name>A0ABT2SJD4_9FIRM</name>
<dbReference type="Gene3D" id="3.40.50.150">
    <property type="entry name" value="Vaccinia Virus protein VP39"/>
    <property type="match status" value="1"/>
</dbReference>
<accession>A0ABT2SJD4</accession>
<dbReference type="CDD" id="cd02440">
    <property type="entry name" value="AdoMet_MTases"/>
    <property type="match status" value="1"/>
</dbReference>
<dbReference type="InterPro" id="IPR027391">
    <property type="entry name" value="Nol1_Nop2_Fmu_2"/>
</dbReference>
<dbReference type="Pfam" id="PF17125">
    <property type="entry name" value="Methyltr_RsmF_N"/>
    <property type="match status" value="1"/>
</dbReference>
<evidence type="ECO:0000256" key="2">
    <source>
        <dbReference type="ARBA" id="ARBA00022490"/>
    </source>
</evidence>
<keyword evidence="4 7" id="KW-0808">Transferase</keyword>
<feature type="active site" description="Nucleophile" evidence="7">
    <location>
        <position position="232"/>
    </location>
</feature>
<dbReference type="Pfam" id="PF17126">
    <property type="entry name" value="RsmF_methylt_CI"/>
    <property type="match status" value="1"/>
</dbReference>
<organism evidence="10 11">
    <name type="scientific">Muricoprocola aceti</name>
    <dbReference type="NCBI Taxonomy" id="2981772"/>
    <lineage>
        <taxon>Bacteria</taxon>
        <taxon>Bacillati</taxon>
        <taxon>Bacillota</taxon>
        <taxon>Clostridia</taxon>
        <taxon>Lachnospirales</taxon>
        <taxon>Lachnospiraceae</taxon>
        <taxon>Muricoprocola</taxon>
    </lineage>
</organism>
<protein>
    <submittedName>
        <fullName evidence="10">RsmB/NOP family class I SAM-dependent RNA methyltransferase</fullName>
    </submittedName>
</protein>
<feature type="compositionally biased region" description="Basic and acidic residues" evidence="8">
    <location>
        <begin position="320"/>
        <end position="330"/>
    </location>
</feature>
<evidence type="ECO:0000256" key="1">
    <source>
        <dbReference type="ARBA" id="ARBA00007494"/>
    </source>
</evidence>
<evidence type="ECO:0000313" key="11">
    <source>
        <dbReference type="Proteomes" id="UP001652338"/>
    </source>
</evidence>
<keyword evidence="6 7" id="KW-0694">RNA-binding</keyword>
<dbReference type="SUPFAM" id="SSF53335">
    <property type="entry name" value="S-adenosyl-L-methionine-dependent methyltransferases"/>
    <property type="match status" value="1"/>
</dbReference>
<comment type="caution">
    <text evidence="10">The sequence shown here is derived from an EMBL/GenBank/DDBJ whole genome shotgun (WGS) entry which is preliminary data.</text>
</comment>
<dbReference type="Proteomes" id="UP001652338">
    <property type="component" value="Unassembled WGS sequence"/>
</dbReference>
<dbReference type="Pfam" id="PF01189">
    <property type="entry name" value="Methyltr_RsmB-F"/>
    <property type="match status" value="1"/>
</dbReference>
<dbReference type="EMBL" id="JAOQKE010000003">
    <property type="protein sequence ID" value="MCU6724561.1"/>
    <property type="molecule type" value="Genomic_DNA"/>
</dbReference>
<feature type="binding site" evidence="7">
    <location>
        <begin position="110"/>
        <end position="116"/>
    </location>
    <ligand>
        <name>S-adenosyl-L-methionine</name>
        <dbReference type="ChEBI" id="CHEBI:59789"/>
    </ligand>
</feature>
<dbReference type="GO" id="GO:0008168">
    <property type="term" value="F:methyltransferase activity"/>
    <property type="evidence" value="ECO:0007669"/>
    <property type="project" value="UniProtKB-KW"/>
</dbReference>
<dbReference type="RefSeq" id="WP_262653997.1">
    <property type="nucleotide sequence ID" value="NZ_JAOQKE010000003.1"/>
</dbReference>
<dbReference type="InterPro" id="IPR029063">
    <property type="entry name" value="SAM-dependent_MTases_sf"/>
</dbReference>